<feature type="region of interest" description="Disordered" evidence="1">
    <location>
        <begin position="149"/>
        <end position="178"/>
    </location>
</feature>
<evidence type="ECO:0000256" key="1">
    <source>
        <dbReference type="SAM" id="MobiDB-lite"/>
    </source>
</evidence>
<proteinExistence type="predicted"/>
<feature type="non-terminal residue" evidence="2">
    <location>
        <position position="192"/>
    </location>
</feature>
<comment type="caution">
    <text evidence="2">The sequence shown here is derived from an EMBL/GenBank/DDBJ whole genome shotgun (WGS) entry which is preliminary data.</text>
</comment>
<sequence length="192" mass="20810">YDVDGQPLSTHMGRGVLRDLQTALHEALQAFMPDLERGRARKARAEAGAAPHELVNRSVAELHTDLPLEIEAKRQELAELKEKILKNEVRAEKARAKAEQDEDRAEKALKNAEIYERRASEAEGKVEGLEAQIIALERVEAAKGAAEAARDQALEAQKGAESRAEAAESRMKDLETGGVAAINEAASVAAQA</sequence>
<dbReference type="Proteomes" id="UP000479241">
    <property type="component" value="Unassembled WGS sequence"/>
</dbReference>
<protein>
    <submittedName>
        <fullName evidence="2">Uncharacterized protein</fullName>
    </submittedName>
</protein>
<feature type="compositionally biased region" description="Basic and acidic residues" evidence="1">
    <location>
        <begin position="149"/>
        <end position="175"/>
    </location>
</feature>
<dbReference type="EMBL" id="JAAGWG010000054">
    <property type="protein sequence ID" value="NEK87940.1"/>
    <property type="molecule type" value="Genomic_DNA"/>
</dbReference>
<dbReference type="RefSeq" id="WP_204262355.1">
    <property type="nucleotide sequence ID" value="NZ_JAAGWG010000054.1"/>
</dbReference>
<reference evidence="2 3" key="1">
    <citation type="submission" date="2019-12" db="EMBL/GenBank/DDBJ databases">
        <title>the WGS of Blastococcus saxobsidens 67B17.</title>
        <authorList>
            <person name="Jiang Z."/>
        </authorList>
    </citation>
    <scope>NUCLEOTIDE SEQUENCE [LARGE SCALE GENOMIC DNA]</scope>
    <source>
        <strain evidence="2 3">67B17</strain>
    </source>
</reference>
<organism evidence="2 3">
    <name type="scientific">Blastococcus saxobsidens</name>
    <dbReference type="NCBI Taxonomy" id="138336"/>
    <lineage>
        <taxon>Bacteria</taxon>
        <taxon>Bacillati</taxon>
        <taxon>Actinomycetota</taxon>
        <taxon>Actinomycetes</taxon>
        <taxon>Geodermatophilales</taxon>
        <taxon>Geodermatophilaceae</taxon>
        <taxon>Blastococcus</taxon>
    </lineage>
</organism>
<accession>A0A6L9W8T8</accession>
<dbReference type="AlphaFoldDB" id="A0A6L9W8T8"/>
<feature type="non-terminal residue" evidence="2">
    <location>
        <position position="1"/>
    </location>
</feature>
<evidence type="ECO:0000313" key="2">
    <source>
        <dbReference type="EMBL" id="NEK87940.1"/>
    </source>
</evidence>
<name>A0A6L9W8T8_9ACTN</name>
<gene>
    <name evidence="2" type="ORF">GCU60_19560</name>
</gene>
<evidence type="ECO:0000313" key="3">
    <source>
        <dbReference type="Proteomes" id="UP000479241"/>
    </source>
</evidence>